<proteinExistence type="predicted"/>
<feature type="non-terminal residue" evidence="1">
    <location>
        <position position="1"/>
    </location>
</feature>
<evidence type="ECO:0000313" key="2">
    <source>
        <dbReference type="Proteomes" id="UP001177023"/>
    </source>
</evidence>
<organism evidence="1 2">
    <name type="scientific">Mesorhabditis spiculigera</name>
    <dbReference type="NCBI Taxonomy" id="96644"/>
    <lineage>
        <taxon>Eukaryota</taxon>
        <taxon>Metazoa</taxon>
        <taxon>Ecdysozoa</taxon>
        <taxon>Nematoda</taxon>
        <taxon>Chromadorea</taxon>
        <taxon>Rhabditida</taxon>
        <taxon>Rhabditina</taxon>
        <taxon>Rhabditomorpha</taxon>
        <taxon>Rhabditoidea</taxon>
        <taxon>Rhabditidae</taxon>
        <taxon>Mesorhabditinae</taxon>
        <taxon>Mesorhabditis</taxon>
    </lineage>
</organism>
<dbReference type="Proteomes" id="UP001177023">
    <property type="component" value="Unassembled WGS sequence"/>
</dbReference>
<dbReference type="EMBL" id="CATQJA010002310">
    <property type="protein sequence ID" value="CAJ0570435.1"/>
    <property type="molecule type" value="Genomic_DNA"/>
</dbReference>
<keyword evidence="2" id="KW-1185">Reference proteome</keyword>
<comment type="caution">
    <text evidence="1">The sequence shown here is derived from an EMBL/GenBank/DDBJ whole genome shotgun (WGS) entry which is preliminary data.</text>
</comment>
<sequence>RDQLTSAALSQLLDRGKRCRDTADSPYQGQKLRRWAVEGRRLLQNPHASVKRFECSFDSDCPDFPEQKCQWNVTAHLWECKWVQDSVKLS</sequence>
<feature type="non-terminal residue" evidence="1">
    <location>
        <position position="90"/>
    </location>
</feature>
<reference evidence="1" key="1">
    <citation type="submission" date="2023-06" db="EMBL/GenBank/DDBJ databases">
        <authorList>
            <person name="Delattre M."/>
        </authorList>
    </citation>
    <scope>NUCLEOTIDE SEQUENCE</scope>
    <source>
        <strain evidence="1">AF72</strain>
    </source>
</reference>
<gene>
    <name evidence="1" type="ORF">MSPICULIGERA_LOCUS8875</name>
</gene>
<accession>A0AA36CLX1</accession>
<protein>
    <submittedName>
        <fullName evidence="1">Uncharacterized protein</fullName>
    </submittedName>
</protein>
<name>A0AA36CLX1_9BILA</name>
<dbReference type="AlphaFoldDB" id="A0AA36CLX1"/>
<evidence type="ECO:0000313" key="1">
    <source>
        <dbReference type="EMBL" id="CAJ0570435.1"/>
    </source>
</evidence>